<protein>
    <submittedName>
        <fullName evidence="1">Uncharacterized protein</fullName>
    </submittedName>
</protein>
<dbReference type="EMBL" id="JRKL02005943">
    <property type="protein sequence ID" value="KAF3949662.1"/>
    <property type="molecule type" value="Genomic_DNA"/>
</dbReference>
<dbReference type="AlphaFoldDB" id="A0A8J4V9K5"/>
<comment type="caution">
    <text evidence="1">The sequence shown here is derived from an EMBL/GenBank/DDBJ whole genome shotgun (WGS) entry which is preliminary data.</text>
</comment>
<sequence>MRRGQTLKELPPELFQGKAKGFDVEKALLAKSVRDFDKAISMVSLHETWFGNVKIPVLFIQKELLAWPPAHDWLPKRTVCIMALRLIKMQRHSVAICQLFHYKGHLDPQKRDALNKAV</sequence>
<keyword evidence="2" id="KW-1185">Reference proteome</keyword>
<reference evidence="1" key="1">
    <citation type="submission" date="2020-03" db="EMBL/GenBank/DDBJ databases">
        <title>Castanea mollissima Vanexum genome sequencing.</title>
        <authorList>
            <person name="Staton M."/>
        </authorList>
    </citation>
    <scope>NUCLEOTIDE SEQUENCE</scope>
    <source>
        <tissue evidence="1">Leaf</tissue>
    </source>
</reference>
<organism evidence="1 2">
    <name type="scientific">Castanea mollissima</name>
    <name type="common">Chinese chestnut</name>
    <dbReference type="NCBI Taxonomy" id="60419"/>
    <lineage>
        <taxon>Eukaryota</taxon>
        <taxon>Viridiplantae</taxon>
        <taxon>Streptophyta</taxon>
        <taxon>Embryophyta</taxon>
        <taxon>Tracheophyta</taxon>
        <taxon>Spermatophyta</taxon>
        <taxon>Magnoliopsida</taxon>
        <taxon>eudicotyledons</taxon>
        <taxon>Gunneridae</taxon>
        <taxon>Pentapetalae</taxon>
        <taxon>rosids</taxon>
        <taxon>fabids</taxon>
        <taxon>Fagales</taxon>
        <taxon>Fagaceae</taxon>
        <taxon>Castanea</taxon>
    </lineage>
</organism>
<evidence type="ECO:0000313" key="1">
    <source>
        <dbReference type="EMBL" id="KAF3949662.1"/>
    </source>
</evidence>
<dbReference type="OrthoDB" id="118154at2759"/>
<accession>A0A8J4V9K5</accession>
<evidence type="ECO:0000313" key="2">
    <source>
        <dbReference type="Proteomes" id="UP000737018"/>
    </source>
</evidence>
<name>A0A8J4V9K5_9ROSI</name>
<proteinExistence type="predicted"/>
<dbReference type="Proteomes" id="UP000737018">
    <property type="component" value="Unassembled WGS sequence"/>
</dbReference>
<gene>
    <name evidence="1" type="ORF">CMV_024498</name>
</gene>